<dbReference type="Proteomes" id="UP001370348">
    <property type="component" value="Chromosome"/>
</dbReference>
<dbReference type="EMBL" id="CP089984">
    <property type="protein sequence ID" value="WXB13559.1"/>
    <property type="molecule type" value="Genomic_DNA"/>
</dbReference>
<reference evidence="2 3" key="1">
    <citation type="submission" date="2021-12" db="EMBL/GenBank/DDBJ databases">
        <title>Discovery of the Pendulisporaceae a myxobacterial family with distinct sporulation behavior and unique specialized metabolism.</title>
        <authorList>
            <person name="Garcia R."/>
            <person name="Popoff A."/>
            <person name="Bader C.D."/>
            <person name="Loehr J."/>
            <person name="Walesch S."/>
            <person name="Walt C."/>
            <person name="Boldt J."/>
            <person name="Bunk B."/>
            <person name="Haeckl F.J.F.P.J."/>
            <person name="Gunesch A.P."/>
            <person name="Birkelbach J."/>
            <person name="Nuebel U."/>
            <person name="Pietschmann T."/>
            <person name="Bach T."/>
            <person name="Mueller R."/>
        </authorList>
    </citation>
    <scope>NUCLEOTIDE SEQUENCE [LARGE SCALE GENOMIC DNA]</scope>
    <source>
        <strain evidence="2 3">MSr11954</strain>
    </source>
</reference>
<dbReference type="PROSITE" id="PS51257">
    <property type="entry name" value="PROKAR_LIPOPROTEIN"/>
    <property type="match status" value="1"/>
</dbReference>
<evidence type="ECO:0000313" key="3">
    <source>
        <dbReference type="Proteomes" id="UP001370348"/>
    </source>
</evidence>
<name>A0ABZ2LVB5_9BACT</name>
<feature type="chain" id="PRO_5045781609" description="Lipoprotein" evidence="1">
    <location>
        <begin position="24"/>
        <end position="293"/>
    </location>
</feature>
<keyword evidence="3" id="KW-1185">Reference proteome</keyword>
<keyword evidence="1" id="KW-0732">Signal</keyword>
<gene>
    <name evidence="2" type="ORF">LZC94_37660</name>
</gene>
<proteinExistence type="predicted"/>
<dbReference type="RefSeq" id="WP_394823171.1">
    <property type="nucleotide sequence ID" value="NZ_CP089984.1"/>
</dbReference>
<evidence type="ECO:0000313" key="2">
    <source>
        <dbReference type="EMBL" id="WXB13559.1"/>
    </source>
</evidence>
<sequence>MQNKLRVLSVGIFFFAGALGAVACSSSDDKKSTSGENPKAGYVTLTNTKLTVGGTTVGNYTVAAGFIDGSGTKMSGEQACETSKEASCEIKICELQGQDGGADNDAGLPKIVHAGVIDITGAQLPVTKLSPDSSGSYKSIADRKSVWTGGEDIKIHAAGNPSGVGEFTANMKAPSLVKVAGPAWGATSVKIPRSKDLDLTWSAEGTASGQVKVILMDQGKSKVASAECSFPATEKKAKIPSSVLGKLQAGQGLFYVRAYEEATQAVSGYEVKLTLTAPAAREGGQATSVAIFE</sequence>
<feature type="signal peptide" evidence="1">
    <location>
        <begin position="1"/>
        <end position="23"/>
    </location>
</feature>
<evidence type="ECO:0008006" key="4">
    <source>
        <dbReference type="Google" id="ProtNLM"/>
    </source>
</evidence>
<evidence type="ECO:0000256" key="1">
    <source>
        <dbReference type="SAM" id="SignalP"/>
    </source>
</evidence>
<organism evidence="2 3">
    <name type="scientific">Pendulispora albinea</name>
    <dbReference type="NCBI Taxonomy" id="2741071"/>
    <lineage>
        <taxon>Bacteria</taxon>
        <taxon>Pseudomonadati</taxon>
        <taxon>Myxococcota</taxon>
        <taxon>Myxococcia</taxon>
        <taxon>Myxococcales</taxon>
        <taxon>Sorangiineae</taxon>
        <taxon>Pendulisporaceae</taxon>
        <taxon>Pendulispora</taxon>
    </lineage>
</organism>
<accession>A0ABZ2LVB5</accession>
<protein>
    <recommendedName>
        <fullName evidence="4">Lipoprotein</fullName>
    </recommendedName>
</protein>